<dbReference type="AlphaFoldDB" id="A0AAE1TUJ1"/>
<evidence type="ECO:0000256" key="1">
    <source>
        <dbReference type="SAM" id="MobiDB-lite"/>
    </source>
</evidence>
<reference evidence="2" key="1">
    <citation type="submission" date="2023-11" db="EMBL/GenBank/DDBJ databases">
        <title>Genome assemblies of two species of porcelain crab, Petrolisthes cinctipes and Petrolisthes manimaculis (Anomura: Porcellanidae).</title>
        <authorList>
            <person name="Angst P."/>
        </authorList>
    </citation>
    <scope>NUCLEOTIDE SEQUENCE</scope>
    <source>
        <strain evidence="2">PB745_02</strain>
        <tissue evidence="2">Gill</tissue>
    </source>
</reference>
<feature type="region of interest" description="Disordered" evidence="1">
    <location>
        <begin position="1"/>
        <end position="89"/>
    </location>
</feature>
<comment type="caution">
    <text evidence="2">The sequence shown here is derived from an EMBL/GenBank/DDBJ whole genome shotgun (WGS) entry which is preliminary data.</text>
</comment>
<evidence type="ECO:0000313" key="2">
    <source>
        <dbReference type="EMBL" id="KAK4295729.1"/>
    </source>
</evidence>
<feature type="compositionally biased region" description="Basic and acidic residues" evidence="1">
    <location>
        <begin position="1"/>
        <end position="69"/>
    </location>
</feature>
<sequence length="89" mass="10587">MVVVEKVEEKRVDEVKEKVDEKRQAGEHKTGQDREGQKRGQRTEKDREGQKRGQRTEKDRKKESTKRGWIEIMKGQNRDIYRTGQSEES</sequence>
<gene>
    <name evidence="2" type="ORF">Pmani_031725</name>
</gene>
<organism evidence="2 3">
    <name type="scientific">Petrolisthes manimaculis</name>
    <dbReference type="NCBI Taxonomy" id="1843537"/>
    <lineage>
        <taxon>Eukaryota</taxon>
        <taxon>Metazoa</taxon>
        <taxon>Ecdysozoa</taxon>
        <taxon>Arthropoda</taxon>
        <taxon>Crustacea</taxon>
        <taxon>Multicrustacea</taxon>
        <taxon>Malacostraca</taxon>
        <taxon>Eumalacostraca</taxon>
        <taxon>Eucarida</taxon>
        <taxon>Decapoda</taxon>
        <taxon>Pleocyemata</taxon>
        <taxon>Anomura</taxon>
        <taxon>Galatheoidea</taxon>
        <taxon>Porcellanidae</taxon>
        <taxon>Petrolisthes</taxon>
    </lineage>
</organism>
<dbReference type="Proteomes" id="UP001292094">
    <property type="component" value="Unassembled WGS sequence"/>
</dbReference>
<accession>A0AAE1TUJ1</accession>
<dbReference type="EMBL" id="JAWZYT010004013">
    <property type="protein sequence ID" value="KAK4295729.1"/>
    <property type="molecule type" value="Genomic_DNA"/>
</dbReference>
<name>A0AAE1TUJ1_9EUCA</name>
<proteinExistence type="predicted"/>
<evidence type="ECO:0000313" key="3">
    <source>
        <dbReference type="Proteomes" id="UP001292094"/>
    </source>
</evidence>
<keyword evidence="3" id="KW-1185">Reference proteome</keyword>
<protein>
    <submittedName>
        <fullName evidence="2">Uncharacterized protein</fullName>
    </submittedName>
</protein>